<evidence type="ECO:0000313" key="2">
    <source>
        <dbReference type="Proteomes" id="UP000259030"/>
    </source>
</evidence>
<dbReference type="Proteomes" id="UP000259030">
    <property type="component" value="Chromosome"/>
</dbReference>
<sequence length="158" mass="17116">MSAPAPELAALWPALVSLPVTWAALPEQGVTLPGGTHLSLRDAPDGTHHLDTVLHASEDFTELFDGRGDYTEEELDDPSAVVDRRWDEAREVLGTVLAGAIRVLGEPAEATESHPGRVSWPLEDRTIVVGLNQADQDCPIEMRLWLLPPGRTLDSLGL</sequence>
<accession>A0A221SUZ3</accession>
<gene>
    <name evidence="1" type="ORF">DFI_04895</name>
</gene>
<organism evidence="1 2">
    <name type="scientific">Deinococcus ficus</name>
    <dbReference type="NCBI Taxonomy" id="317577"/>
    <lineage>
        <taxon>Bacteria</taxon>
        <taxon>Thermotogati</taxon>
        <taxon>Deinococcota</taxon>
        <taxon>Deinococci</taxon>
        <taxon>Deinococcales</taxon>
        <taxon>Deinococcaceae</taxon>
        <taxon>Deinococcus</taxon>
    </lineage>
</organism>
<evidence type="ECO:0000313" key="1">
    <source>
        <dbReference type="EMBL" id="ASN80431.1"/>
    </source>
</evidence>
<reference evidence="1 2" key="1">
    <citation type="submission" date="2017-05" db="EMBL/GenBank/DDBJ databases">
        <title>The complete genome sequence of Deinococcus ficus isolated from the rhizosphere of the Ficus religiosa L. in Taiwan.</title>
        <authorList>
            <person name="Wu K.-M."/>
            <person name="Liao T.-L."/>
            <person name="Liu Y.-M."/>
            <person name="Young C.-C."/>
            <person name="Tsai S.-F."/>
        </authorList>
    </citation>
    <scope>NUCLEOTIDE SEQUENCE [LARGE SCALE GENOMIC DNA]</scope>
    <source>
        <strain evidence="1 2">CC-FR2-10</strain>
    </source>
</reference>
<proteinExistence type="predicted"/>
<dbReference type="AlphaFoldDB" id="A0A221SUZ3"/>
<name>A0A221SUZ3_9DEIO</name>
<dbReference type="RefSeq" id="WP_027462146.1">
    <property type="nucleotide sequence ID" value="NZ_CP021081.1"/>
</dbReference>
<dbReference type="EMBL" id="CP021081">
    <property type="protein sequence ID" value="ASN80431.1"/>
    <property type="molecule type" value="Genomic_DNA"/>
</dbReference>
<dbReference type="KEGG" id="dfc:DFI_04895"/>
<keyword evidence="2" id="KW-1185">Reference proteome</keyword>
<protein>
    <submittedName>
        <fullName evidence="1">Uncharacterized protein</fullName>
    </submittedName>
</protein>